<protein>
    <submittedName>
        <fullName evidence="1">Uncharacterized protein</fullName>
    </submittedName>
</protein>
<gene>
    <name evidence="1" type="ORF">CFK37_17080</name>
</gene>
<dbReference type="OrthoDB" id="2603162at2"/>
<dbReference type="KEGG" id="vil:CFK37_17080"/>
<sequence>MKNSLTMRTEASYSLNFLIYIQNIYFNHCLNREEEYKFPYFPQQTIAFKEEFELNYRKLWHQVAKRIAKHHINDPKIFYKEKDIIFQELFITSDESLKKYEDLYHTFKVWWDSFAGRFSIERSTDERGQKLYWELAKLLEQNGKEPEKELNISIIYDEYLFSEIQKYSYFNIVPINDFYVNYRELPKKLLESVD</sequence>
<dbReference type="RefSeq" id="WP_089063005.1">
    <property type="nucleotide sequence ID" value="NZ_CP022315.1"/>
</dbReference>
<keyword evidence="2" id="KW-1185">Reference proteome</keyword>
<dbReference type="Proteomes" id="UP000198312">
    <property type="component" value="Chromosome"/>
</dbReference>
<dbReference type="AlphaFoldDB" id="A0A220U779"/>
<dbReference type="EMBL" id="CP022315">
    <property type="protein sequence ID" value="ASK63746.1"/>
    <property type="molecule type" value="Genomic_DNA"/>
</dbReference>
<evidence type="ECO:0000313" key="1">
    <source>
        <dbReference type="EMBL" id="ASK63746.1"/>
    </source>
</evidence>
<proteinExistence type="predicted"/>
<organism evidence="1 2">
    <name type="scientific">Virgibacillus phasianinus</name>
    <dbReference type="NCBI Taxonomy" id="2017483"/>
    <lineage>
        <taxon>Bacteria</taxon>
        <taxon>Bacillati</taxon>
        <taxon>Bacillota</taxon>
        <taxon>Bacilli</taxon>
        <taxon>Bacillales</taxon>
        <taxon>Bacillaceae</taxon>
        <taxon>Virgibacillus</taxon>
    </lineage>
</organism>
<accession>A0A220U779</accession>
<reference evidence="1 2" key="1">
    <citation type="submission" date="2017-07" db="EMBL/GenBank/DDBJ databases">
        <title>Virgibacillus sp. LM2416.</title>
        <authorList>
            <person name="Tak E.J."/>
            <person name="Bae J.-W."/>
        </authorList>
    </citation>
    <scope>NUCLEOTIDE SEQUENCE [LARGE SCALE GENOMIC DNA]</scope>
    <source>
        <strain evidence="1 2">LM2416</strain>
    </source>
</reference>
<name>A0A220U779_9BACI</name>
<evidence type="ECO:0000313" key="2">
    <source>
        <dbReference type="Proteomes" id="UP000198312"/>
    </source>
</evidence>